<dbReference type="SUPFAM" id="SSF52058">
    <property type="entry name" value="L domain-like"/>
    <property type="match status" value="1"/>
</dbReference>
<feature type="region of interest" description="Disordered" evidence="1">
    <location>
        <begin position="372"/>
        <end position="401"/>
    </location>
</feature>
<sequence>MESVKTHASLLAALSSDNRASLRGLFQPNSPSGRAIVAQHLLDAEGELGDYDINIAILLAKRQRLVRQIERCKSLLAPINKIPPEILCSIFEGYCKKNHLSCPPIAAEALTVSAVCHRWRQIVLSAPELWSSLHIDVSHWIHDRHRLPYITQVFTERSQMCPLQICLVWYRRAYSRNFDRQFIAQLEEICLELSYLNLGSEGVVIPDDVFADAPSLSSVIYSPKPDPATAKFPFEQLKFLELRECRSADATSALKCCINLEKLELCNVGDNLDGDVSRVTLPNVKVLKVMVKKKRNISFVFRHLALPQLTSMEIRGCKLNIEEPTWSDLDDLTAICRFFHESSCNITTMRLCELPVLPQVDLASSHIHPNTPNTLYQRFTPTDSEEQDCHPGFPPAPDGER</sequence>
<name>A0A0W0F878_MONRR</name>
<accession>A0A0W0F878</accession>
<feature type="compositionally biased region" description="Polar residues" evidence="1">
    <location>
        <begin position="372"/>
        <end position="382"/>
    </location>
</feature>
<proteinExistence type="predicted"/>
<dbReference type="Pfam" id="PF12937">
    <property type="entry name" value="F-box-like"/>
    <property type="match status" value="1"/>
</dbReference>
<dbReference type="InterPro" id="IPR032675">
    <property type="entry name" value="LRR_dom_sf"/>
</dbReference>
<gene>
    <name evidence="3" type="ORF">WG66_14877</name>
</gene>
<evidence type="ECO:0000256" key="1">
    <source>
        <dbReference type="SAM" id="MobiDB-lite"/>
    </source>
</evidence>
<dbReference type="AlphaFoldDB" id="A0A0W0F878"/>
<dbReference type="Gene3D" id="3.80.10.10">
    <property type="entry name" value="Ribonuclease Inhibitor"/>
    <property type="match status" value="1"/>
</dbReference>
<protein>
    <recommendedName>
        <fullName evidence="2">F-box domain-containing protein</fullName>
    </recommendedName>
</protein>
<comment type="caution">
    <text evidence="3">The sequence shown here is derived from an EMBL/GenBank/DDBJ whole genome shotgun (WGS) entry which is preliminary data.</text>
</comment>
<organism evidence="3 4">
    <name type="scientific">Moniliophthora roreri</name>
    <name type="common">Frosty pod rot fungus</name>
    <name type="synonym">Monilia roreri</name>
    <dbReference type="NCBI Taxonomy" id="221103"/>
    <lineage>
        <taxon>Eukaryota</taxon>
        <taxon>Fungi</taxon>
        <taxon>Dikarya</taxon>
        <taxon>Basidiomycota</taxon>
        <taxon>Agaricomycotina</taxon>
        <taxon>Agaricomycetes</taxon>
        <taxon>Agaricomycetidae</taxon>
        <taxon>Agaricales</taxon>
        <taxon>Marasmiineae</taxon>
        <taxon>Marasmiaceae</taxon>
        <taxon>Moniliophthora</taxon>
    </lineage>
</organism>
<evidence type="ECO:0000259" key="2">
    <source>
        <dbReference type="Pfam" id="PF12937"/>
    </source>
</evidence>
<dbReference type="Gene3D" id="1.20.1280.50">
    <property type="match status" value="1"/>
</dbReference>
<evidence type="ECO:0000313" key="3">
    <source>
        <dbReference type="EMBL" id="KTB32563.1"/>
    </source>
</evidence>
<feature type="domain" description="F-box" evidence="2">
    <location>
        <begin position="79"/>
        <end position="135"/>
    </location>
</feature>
<dbReference type="EMBL" id="LATX01002213">
    <property type="protein sequence ID" value="KTB32563.1"/>
    <property type="molecule type" value="Genomic_DNA"/>
</dbReference>
<feature type="compositionally biased region" description="Pro residues" evidence="1">
    <location>
        <begin position="392"/>
        <end position="401"/>
    </location>
</feature>
<evidence type="ECO:0000313" key="4">
    <source>
        <dbReference type="Proteomes" id="UP000054988"/>
    </source>
</evidence>
<dbReference type="Proteomes" id="UP000054988">
    <property type="component" value="Unassembled WGS sequence"/>
</dbReference>
<dbReference type="InterPro" id="IPR001810">
    <property type="entry name" value="F-box_dom"/>
</dbReference>
<reference evidence="3 4" key="1">
    <citation type="submission" date="2015-12" db="EMBL/GenBank/DDBJ databases">
        <title>Draft genome sequence of Moniliophthora roreri, the causal agent of frosty pod rot of cacao.</title>
        <authorList>
            <person name="Aime M.C."/>
            <person name="Diaz-Valderrama J.R."/>
            <person name="Kijpornyongpan T."/>
            <person name="Phillips-Mora W."/>
        </authorList>
    </citation>
    <scope>NUCLEOTIDE SEQUENCE [LARGE SCALE GENOMIC DNA]</scope>
    <source>
        <strain evidence="3 4">MCA 2952</strain>
    </source>
</reference>